<comment type="caution">
    <text evidence="1">The sequence shown here is derived from an EMBL/GenBank/DDBJ whole genome shotgun (WGS) entry which is preliminary data.</text>
</comment>
<accession>A0A2R6ACS7</accession>
<name>A0A2R6ACS7_9ARCH</name>
<reference evidence="1 2" key="1">
    <citation type="submission" date="2017-04" db="EMBL/GenBank/DDBJ databases">
        <title>Novel microbial lineages endemic to geothermal iron-oxide mats fill important gaps in the evolutionary history of Archaea.</title>
        <authorList>
            <person name="Jay Z.J."/>
            <person name="Beam J.P."/>
            <person name="Dlakic M."/>
            <person name="Rusch D.B."/>
            <person name="Kozubal M.A."/>
            <person name="Inskeep W.P."/>
        </authorList>
    </citation>
    <scope>NUCLEOTIDE SEQUENCE [LARGE SCALE GENOMIC DNA]</scope>
    <source>
        <strain evidence="1">OSP_D</strain>
    </source>
</reference>
<gene>
    <name evidence="1" type="ORF">B9Q01_01875</name>
</gene>
<dbReference type="Proteomes" id="UP000240880">
    <property type="component" value="Unassembled WGS sequence"/>
</dbReference>
<sequence>MSKEWWVEREFVDRNLVVVRVNDEIQLYQNGALTQDALRLINEIKEKLFVEEFYAGVFDPNFPNELHFQYPTQKITKSGNYVRISIPARMLSTRRDFVTIKRNEDGTILIIP</sequence>
<evidence type="ECO:0000313" key="1">
    <source>
        <dbReference type="EMBL" id="PSN84204.1"/>
    </source>
</evidence>
<protein>
    <submittedName>
        <fullName evidence="1">Uncharacterized protein</fullName>
    </submittedName>
</protein>
<evidence type="ECO:0000313" key="2">
    <source>
        <dbReference type="Proteomes" id="UP000240880"/>
    </source>
</evidence>
<dbReference type="EMBL" id="NEXC01000006">
    <property type="protein sequence ID" value="PSN84204.1"/>
    <property type="molecule type" value="Genomic_DNA"/>
</dbReference>
<dbReference type="AlphaFoldDB" id="A0A2R6ACS7"/>
<organism evidence="1 2">
    <name type="scientific">Candidatus Marsarchaeota G1 archaeon OSP_D</name>
    <dbReference type="NCBI Taxonomy" id="1978155"/>
    <lineage>
        <taxon>Archaea</taxon>
        <taxon>Candidatus Marsarchaeota</taxon>
        <taxon>Candidatus Marsarchaeota group 1</taxon>
    </lineage>
</organism>
<proteinExistence type="predicted"/>